<dbReference type="Proteomes" id="UP001154420">
    <property type="component" value="Unassembled WGS sequence"/>
</dbReference>
<dbReference type="Pfam" id="PF00205">
    <property type="entry name" value="TPP_enzyme_M"/>
    <property type="match status" value="1"/>
</dbReference>
<keyword evidence="2 3" id="KW-0786">Thiamine pyrophosphate</keyword>
<evidence type="ECO:0000256" key="1">
    <source>
        <dbReference type="ARBA" id="ARBA00007812"/>
    </source>
</evidence>
<dbReference type="Pfam" id="PF02776">
    <property type="entry name" value="TPP_enzyme_N"/>
    <property type="match status" value="1"/>
</dbReference>
<dbReference type="CDD" id="cd07035">
    <property type="entry name" value="TPP_PYR_POX_like"/>
    <property type="match status" value="1"/>
</dbReference>
<dbReference type="InterPro" id="IPR011766">
    <property type="entry name" value="TPP_enzyme_TPP-bd"/>
</dbReference>
<dbReference type="SUPFAM" id="SSF52467">
    <property type="entry name" value="DHS-like NAD/FAD-binding domain"/>
    <property type="match status" value="1"/>
</dbReference>
<proteinExistence type="inferred from homology"/>
<dbReference type="InterPro" id="IPR029061">
    <property type="entry name" value="THDP-binding"/>
</dbReference>
<dbReference type="InterPro" id="IPR045229">
    <property type="entry name" value="TPP_enz"/>
</dbReference>
<reference evidence="7" key="1">
    <citation type="submission" date="2018-09" db="EMBL/GenBank/DDBJ databases">
        <title>Murine metabolic-syndrome-specific gut microbial biobank.</title>
        <authorList>
            <person name="Liu C."/>
        </authorList>
    </citation>
    <scope>NUCLEOTIDE SEQUENCE</scope>
    <source>
        <strain evidence="7">D42-62</strain>
    </source>
</reference>
<dbReference type="GO" id="GO:0050660">
    <property type="term" value="F:flavin adenine dinucleotide binding"/>
    <property type="evidence" value="ECO:0007669"/>
    <property type="project" value="TreeGrafter"/>
</dbReference>
<dbReference type="SUPFAM" id="SSF52518">
    <property type="entry name" value="Thiamin diphosphate-binding fold (THDP-binding)"/>
    <property type="match status" value="2"/>
</dbReference>
<dbReference type="GO" id="GO:0000287">
    <property type="term" value="F:magnesium ion binding"/>
    <property type="evidence" value="ECO:0007669"/>
    <property type="project" value="InterPro"/>
</dbReference>
<dbReference type="CDD" id="cd00568">
    <property type="entry name" value="TPP_enzymes"/>
    <property type="match status" value="1"/>
</dbReference>
<dbReference type="GO" id="GO:0003984">
    <property type="term" value="F:acetolactate synthase activity"/>
    <property type="evidence" value="ECO:0007669"/>
    <property type="project" value="TreeGrafter"/>
</dbReference>
<evidence type="ECO:0000259" key="5">
    <source>
        <dbReference type="Pfam" id="PF02775"/>
    </source>
</evidence>
<dbReference type="RefSeq" id="WP_160559596.1">
    <property type="nucleotide sequence ID" value="NZ_QZDT01000009.1"/>
</dbReference>
<dbReference type="GO" id="GO:0009097">
    <property type="term" value="P:isoleucine biosynthetic process"/>
    <property type="evidence" value="ECO:0007669"/>
    <property type="project" value="TreeGrafter"/>
</dbReference>
<evidence type="ECO:0000259" key="6">
    <source>
        <dbReference type="Pfam" id="PF02776"/>
    </source>
</evidence>
<dbReference type="EMBL" id="QZDT01000009">
    <property type="protein sequence ID" value="NBJ92501.1"/>
    <property type="molecule type" value="Genomic_DNA"/>
</dbReference>
<organism evidence="7 8">
    <name type="scientific">Parablautia muri</name>
    <dbReference type="NCBI Taxonomy" id="2320879"/>
    <lineage>
        <taxon>Bacteria</taxon>
        <taxon>Bacillati</taxon>
        <taxon>Bacillota</taxon>
        <taxon>Clostridia</taxon>
        <taxon>Lachnospirales</taxon>
        <taxon>Lachnospiraceae</taxon>
        <taxon>Parablautia</taxon>
    </lineage>
</organism>
<dbReference type="GO" id="GO:0030976">
    <property type="term" value="F:thiamine pyrophosphate binding"/>
    <property type="evidence" value="ECO:0007669"/>
    <property type="project" value="InterPro"/>
</dbReference>
<dbReference type="InterPro" id="IPR029035">
    <property type="entry name" value="DHS-like_NAD/FAD-binding_dom"/>
</dbReference>
<dbReference type="GO" id="GO:0009099">
    <property type="term" value="P:L-valine biosynthetic process"/>
    <property type="evidence" value="ECO:0007669"/>
    <property type="project" value="TreeGrafter"/>
</dbReference>
<evidence type="ECO:0000313" key="8">
    <source>
        <dbReference type="Proteomes" id="UP001154420"/>
    </source>
</evidence>
<comment type="caution">
    <text evidence="7">The sequence shown here is derived from an EMBL/GenBank/DDBJ whole genome shotgun (WGS) entry which is preliminary data.</text>
</comment>
<dbReference type="InterPro" id="IPR012001">
    <property type="entry name" value="Thiamin_PyroP_enz_TPP-bd_dom"/>
</dbReference>
<feature type="domain" description="Thiamine pyrophosphate enzyme TPP-binding" evidence="5">
    <location>
        <begin position="393"/>
        <end position="541"/>
    </location>
</feature>
<evidence type="ECO:0000256" key="3">
    <source>
        <dbReference type="RuleBase" id="RU362132"/>
    </source>
</evidence>
<keyword evidence="8" id="KW-1185">Reference proteome</keyword>
<evidence type="ECO:0000256" key="2">
    <source>
        <dbReference type="ARBA" id="ARBA00023052"/>
    </source>
</evidence>
<dbReference type="GO" id="GO:0005948">
    <property type="term" value="C:acetolactate synthase complex"/>
    <property type="evidence" value="ECO:0007669"/>
    <property type="project" value="TreeGrafter"/>
</dbReference>
<feature type="domain" description="Thiamine pyrophosphate enzyme central" evidence="4">
    <location>
        <begin position="203"/>
        <end position="332"/>
    </location>
</feature>
<dbReference type="Pfam" id="PF02775">
    <property type="entry name" value="TPP_enzyme_C"/>
    <property type="match status" value="1"/>
</dbReference>
<dbReference type="InterPro" id="IPR012000">
    <property type="entry name" value="Thiamin_PyroP_enz_cen_dom"/>
</dbReference>
<dbReference type="OrthoDB" id="4494979at2"/>
<accession>A0A9X5GRT5</accession>
<evidence type="ECO:0000259" key="4">
    <source>
        <dbReference type="Pfam" id="PF00205"/>
    </source>
</evidence>
<dbReference type="Gene3D" id="3.40.50.1220">
    <property type="entry name" value="TPP-binding domain"/>
    <property type="match status" value="1"/>
</dbReference>
<evidence type="ECO:0000313" key="7">
    <source>
        <dbReference type="EMBL" id="NBJ92501.1"/>
    </source>
</evidence>
<comment type="similarity">
    <text evidence="1 3">Belongs to the TPP enzyme family.</text>
</comment>
<protein>
    <submittedName>
        <fullName evidence="7">Thiamine pyrophosphate-binding protein</fullName>
    </submittedName>
</protein>
<dbReference type="PANTHER" id="PTHR18968:SF13">
    <property type="entry name" value="ACETOLACTATE SYNTHASE CATALYTIC SUBUNIT, MITOCHONDRIAL"/>
    <property type="match status" value="1"/>
</dbReference>
<gene>
    <name evidence="7" type="ORF">D5281_07810</name>
</gene>
<dbReference type="AlphaFoldDB" id="A0A9X5GRT5"/>
<dbReference type="FunFam" id="3.40.50.970:FF:000007">
    <property type="entry name" value="Acetolactate synthase"/>
    <property type="match status" value="1"/>
</dbReference>
<feature type="domain" description="Thiamine pyrophosphate enzyme N-terminal TPP-binding" evidence="6">
    <location>
        <begin position="1"/>
        <end position="116"/>
    </location>
</feature>
<dbReference type="Gene3D" id="3.40.50.970">
    <property type="match status" value="2"/>
</dbReference>
<name>A0A9X5GRT5_9FIRM</name>
<dbReference type="PANTHER" id="PTHR18968">
    <property type="entry name" value="THIAMINE PYROPHOSPHATE ENZYMES"/>
    <property type="match status" value="1"/>
</dbReference>
<sequence length="581" mass="64864">MTVSEYIFDFLEKRGCKQVFMVSGSSAMWLTDALKRNEKLEAICCQHEQVAAMAADGCGRVSKVPGVCLVTIGPGATNAITGVAGAYLDSSPMFVLSGQANSRILEYQIRTGIRQKGTQSLNLESMVKDITKYFAVVMDERDIRYHMEAAYEAATCGRKGPVWLDIPIDIQNKKVPEKMKGYESCNKNLKEIDQMTLMDIVRKFEISEKPLILAGNGVLGANAREEVLSFARKHQIPIVTSRNGIGVIGSDDPLFIGRPGSYGDRASHFAVQESDFILILGSRLSVSTIGYYPQRFGACAYKVMVDIDEKELDKEDVPIDVKILADIKKFIQILSRCEIRHRPHEKWITCCQENKRAYPNVRAEYRDEIPLNSYYFTEELSQLVPDEVSIVVDTGSVCNIVSQSWFLKKNQNYVISGGLSCMGFWASAIGIAASGKNVVALSGDGSTQMNIQDFATMAYYKLPLKLFVYNNKGYMLIRHNQHNYMNDRFLGVGPDSGVPSVDFVRLAKAYDLKSVKIERKEEIREKVQEVLEVDGPVVCEVMVQEFGIIAPRIASKVMPDGSLKAAEFDDLWPFLGEKNVN</sequence>